<protein>
    <submittedName>
        <fullName evidence="1">Uncharacterized protein</fullName>
    </submittedName>
</protein>
<keyword evidence="2" id="KW-1185">Reference proteome</keyword>
<dbReference type="Proteomes" id="UP000014540">
    <property type="component" value="Unassembled WGS sequence"/>
</dbReference>
<evidence type="ECO:0000313" key="1">
    <source>
        <dbReference type="EMBL" id="EPG74764.1"/>
    </source>
</evidence>
<sequence>MDEFLVLYRLYKKPTIYFYASFMRSNLVEQSEKARVKSAKQF</sequence>
<accession>S3V299</accession>
<reference evidence="1" key="1">
    <citation type="submission" date="2013-04" db="EMBL/GenBank/DDBJ databases">
        <authorList>
            <person name="Harkins D.M."/>
            <person name="Durkin A.S."/>
            <person name="Selengut J.D."/>
            <person name="Sanka R."/>
            <person name="DePew J."/>
            <person name="Purushe J."/>
            <person name="Ahmed A."/>
            <person name="van der Linden H."/>
            <person name="Goris M.G.A."/>
            <person name="Hartskeerl R.A."/>
            <person name="Vinetz J.M."/>
            <person name="Sutton G.G."/>
            <person name="Nelson W.C."/>
            <person name="Fouts D.E."/>
        </authorList>
    </citation>
    <scope>NUCLEOTIDE SEQUENCE [LARGE SCALE GENOMIC DNA]</scope>
    <source>
        <strain evidence="1">BUT 6</strain>
    </source>
</reference>
<dbReference type="AlphaFoldDB" id="S3V299"/>
<organism evidence="1 2">
    <name type="scientific">Leptospira fainei serovar Hurstbridge str. BUT 6</name>
    <dbReference type="NCBI Taxonomy" id="1193011"/>
    <lineage>
        <taxon>Bacteria</taxon>
        <taxon>Pseudomonadati</taxon>
        <taxon>Spirochaetota</taxon>
        <taxon>Spirochaetia</taxon>
        <taxon>Leptospirales</taxon>
        <taxon>Leptospiraceae</taxon>
        <taxon>Leptospira</taxon>
    </lineage>
</organism>
<name>S3V299_9LEPT</name>
<proteinExistence type="predicted"/>
<gene>
    <name evidence="1" type="ORF">LEP1GSC058_0189</name>
</gene>
<evidence type="ECO:0000313" key="2">
    <source>
        <dbReference type="Proteomes" id="UP000014540"/>
    </source>
</evidence>
<comment type="caution">
    <text evidence="1">The sequence shown here is derived from an EMBL/GenBank/DDBJ whole genome shotgun (WGS) entry which is preliminary data.</text>
</comment>
<dbReference type="EMBL" id="AKWZ02000008">
    <property type="protein sequence ID" value="EPG74764.1"/>
    <property type="molecule type" value="Genomic_DNA"/>
</dbReference>